<name>A0AA88NVH5_9TELE</name>
<sequence length="82" mass="9241">MRMLFVLCPEEDEGFKPAVGQLREALMNNADARGKEVRELSSFFRHPRGGSSPEGHKVIIESRVSEDLATRRALARSIKRDS</sequence>
<evidence type="ECO:0000313" key="2">
    <source>
        <dbReference type="Proteomes" id="UP001187343"/>
    </source>
</evidence>
<dbReference type="EMBL" id="JAUYZG010000025">
    <property type="protein sequence ID" value="KAK2866930.1"/>
    <property type="molecule type" value="Genomic_DNA"/>
</dbReference>
<dbReference type="AlphaFoldDB" id="A0AA88NVH5"/>
<dbReference type="Proteomes" id="UP001187343">
    <property type="component" value="Unassembled WGS sequence"/>
</dbReference>
<reference evidence="1" key="1">
    <citation type="submission" date="2023-08" db="EMBL/GenBank/DDBJ databases">
        <title>Chromosome-level Genome Assembly of mud carp (Cirrhinus molitorella).</title>
        <authorList>
            <person name="Liu H."/>
        </authorList>
    </citation>
    <scope>NUCLEOTIDE SEQUENCE</scope>
    <source>
        <strain evidence="1">Prfri</strain>
        <tissue evidence="1">Muscle</tissue>
    </source>
</reference>
<keyword evidence="2" id="KW-1185">Reference proteome</keyword>
<accession>A0AA88NVH5</accession>
<organism evidence="1 2">
    <name type="scientific">Cirrhinus molitorella</name>
    <name type="common">mud carp</name>
    <dbReference type="NCBI Taxonomy" id="172907"/>
    <lineage>
        <taxon>Eukaryota</taxon>
        <taxon>Metazoa</taxon>
        <taxon>Chordata</taxon>
        <taxon>Craniata</taxon>
        <taxon>Vertebrata</taxon>
        <taxon>Euteleostomi</taxon>
        <taxon>Actinopterygii</taxon>
        <taxon>Neopterygii</taxon>
        <taxon>Teleostei</taxon>
        <taxon>Ostariophysi</taxon>
        <taxon>Cypriniformes</taxon>
        <taxon>Cyprinidae</taxon>
        <taxon>Labeoninae</taxon>
        <taxon>Labeonini</taxon>
        <taxon>Cirrhinus</taxon>
    </lineage>
</organism>
<comment type="caution">
    <text evidence="1">The sequence shown here is derived from an EMBL/GenBank/DDBJ whole genome shotgun (WGS) entry which is preliminary data.</text>
</comment>
<protein>
    <submittedName>
        <fullName evidence="1">Uncharacterized protein</fullName>
    </submittedName>
</protein>
<proteinExistence type="predicted"/>
<evidence type="ECO:0000313" key="1">
    <source>
        <dbReference type="EMBL" id="KAK2866930.1"/>
    </source>
</evidence>
<gene>
    <name evidence="1" type="ORF">Q8A67_025047</name>
</gene>